<name>A0A518RAW5_9SPHN</name>
<dbReference type="GO" id="GO:0033499">
    <property type="term" value="P:galactose catabolic process via UDP-galactose, Leloir pathway"/>
    <property type="evidence" value="ECO:0007669"/>
    <property type="project" value="TreeGrafter"/>
</dbReference>
<dbReference type="UniPathway" id="UPA00242"/>
<dbReference type="GO" id="GO:0004034">
    <property type="term" value="F:aldose 1-epimerase activity"/>
    <property type="evidence" value="ECO:0007669"/>
    <property type="project" value="UniProtKB-EC"/>
</dbReference>
<dbReference type="GO" id="GO:0005737">
    <property type="term" value="C:cytoplasm"/>
    <property type="evidence" value="ECO:0007669"/>
    <property type="project" value="TreeGrafter"/>
</dbReference>
<gene>
    <name evidence="10" type="ORF">FPZ54_00160</name>
</gene>
<dbReference type="AlphaFoldDB" id="A0A518RAW5"/>
<reference evidence="10 11" key="1">
    <citation type="submission" date="2019-07" db="EMBL/GenBank/DDBJ databases">
        <title>Sphingomonas alkalisoli sp. nov., isolated from rhizosphere soil of Suaedae salsa.</title>
        <authorList>
            <person name="Zhang H."/>
            <person name="Xu L."/>
            <person name="Zhang J.-X."/>
            <person name="Sun J.-Q."/>
        </authorList>
    </citation>
    <scope>NUCLEOTIDE SEQUENCE [LARGE SCALE GENOMIC DNA]</scope>
    <source>
        <strain evidence="10 11">XS-10</strain>
    </source>
</reference>
<dbReference type="PANTHER" id="PTHR10091">
    <property type="entry name" value="ALDOSE-1-EPIMERASE"/>
    <property type="match status" value="1"/>
</dbReference>
<feature type="active site" description="Proton acceptor" evidence="6">
    <location>
        <position position="351"/>
    </location>
</feature>
<keyword evidence="9" id="KW-0732">Signal</keyword>
<dbReference type="PIRSF" id="PIRSF005096">
    <property type="entry name" value="GALM"/>
    <property type="match status" value="1"/>
</dbReference>
<keyword evidence="4 5" id="KW-0119">Carbohydrate metabolism</keyword>
<dbReference type="OrthoDB" id="9779408at2"/>
<dbReference type="PANTHER" id="PTHR10091:SF0">
    <property type="entry name" value="GALACTOSE MUTAROTASE"/>
    <property type="match status" value="1"/>
</dbReference>
<evidence type="ECO:0000256" key="1">
    <source>
        <dbReference type="ARBA" id="ARBA00005028"/>
    </source>
</evidence>
<comment type="similarity">
    <text evidence="2 5">Belongs to the aldose epimerase family.</text>
</comment>
<dbReference type="KEGG" id="ssua:FPZ54_00160"/>
<organism evidence="10 11">
    <name type="scientific">Sphingomonas suaedae</name>
    <dbReference type="NCBI Taxonomy" id="2599297"/>
    <lineage>
        <taxon>Bacteria</taxon>
        <taxon>Pseudomonadati</taxon>
        <taxon>Pseudomonadota</taxon>
        <taxon>Alphaproteobacteria</taxon>
        <taxon>Sphingomonadales</taxon>
        <taxon>Sphingomonadaceae</taxon>
        <taxon>Sphingomonas</taxon>
    </lineage>
</organism>
<comment type="pathway">
    <text evidence="1 5">Carbohydrate metabolism; hexose metabolism.</text>
</comment>
<dbReference type="Pfam" id="PF01263">
    <property type="entry name" value="Aldose_epim"/>
    <property type="match status" value="1"/>
</dbReference>
<dbReference type="Proteomes" id="UP000318055">
    <property type="component" value="Chromosome"/>
</dbReference>
<evidence type="ECO:0000256" key="3">
    <source>
        <dbReference type="ARBA" id="ARBA00023235"/>
    </source>
</evidence>
<accession>A0A518RAW5</accession>
<dbReference type="InterPro" id="IPR014718">
    <property type="entry name" value="GH-type_carb-bd"/>
</dbReference>
<feature type="binding site" evidence="7">
    <location>
        <position position="285"/>
    </location>
    <ligand>
        <name>beta-D-galactose</name>
        <dbReference type="ChEBI" id="CHEBI:27667"/>
    </ligand>
</feature>
<evidence type="ECO:0000256" key="2">
    <source>
        <dbReference type="ARBA" id="ARBA00006206"/>
    </source>
</evidence>
<dbReference type="GO" id="GO:0030246">
    <property type="term" value="F:carbohydrate binding"/>
    <property type="evidence" value="ECO:0007669"/>
    <property type="project" value="InterPro"/>
</dbReference>
<feature type="chain" id="PRO_5021809640" description="Aldose 1-epimerase" evidence="9">
    <location>
        <begin position="31"/>
        <end position="392"/>
    </location>
</feature>
<feature type="binding site" evidence="8">
    <location>
        <begin position="111"/>
        <end position="112"/>
    </location>
    <ligand>
        <name>beta-D-galactose</name>
        <dbReference type="ChEBI" id="CHEBI:27667"/>
    </ligand>
</feature>
<dbReference type="InterPro" id="IPR047215">
    <property type="entry name" value="Galactose_mutarotase-like"/>
</dbReference>
<comment type="catalytic activity">
    <reaction evidence="5">
        <text>alpha-D-glucose = beta-D-glucose</text>
        <dbReference type="Rhea" id="RHEA:10264"/>
        <dbReference type="ChEBI" id="CHEBI:15903"/>
        <dbReference type="ChEBI" id="CHEBI:17925"/>
        <dbReference type="EC" id="5.1.3.3"/>
    </reaction>
</comment>
<dbReference type="GO" id="GO:0006006">
    <property type="term" value="P:glucose metabolic process"/>
    <property type="evidence" value="ECO:0007669"/>
    <property type="project" value="TreeGrafter"/>
</dbReference>
<dbReference type="InterPro" id="IPR015443">
    <property type="entry name" value="Aldose_1-epimerase"/>
</dbReference>
<evidence type="ECO:0000313" key="10">
    <source>
        <dbReference type="EMBL" id="QDX24597.1"/>
    </source>
</evidence>
<feature type="signal peptide" evidence="9">
    <location>
        <begin position="1"/>
        <end position="30"/>
    </location>
</feature>
<evidence type="ECO:0000256" key="8">
    <source>
        <dbReference type="PIRSR" id="PIRSR005096-3"/>
    </source>
</evidence>
<proteinExistence type="inferred from homology"/>
<dbReference type="SUPFAM" id="SSF74650">
    <property type="entry name" value="Galactose mutarotase-like"/>
    <property type="match status" value="1"/>
</dbReference>
<evidence type="ECO:0000256" key="7">
    <source>
        <dbReference type="PIRSR" id="PIRSR005096-2"/>
    </source>
</evidence>
<dbReference type="EC" id="5.1.3.3" evidence="5"/>
<evidence type="ECO:0000256" key="9">
    <source>
        <dbReference type="SAM" id="SignalP"/>
    </source>
</evidence>
<dbReference type="InterPro" id="IPR011013">
    <property type="entry name" value="Gal_mutarotase_sf_dom"/>
</dbReference>
<evidence type="ECO:0000313" key="11">
    <source>
        <dbReference type="Proteomes" id="UP000318055"/>
    </source>
</evidence>
<dbReference type="CDD" id="cd09019">
    <property type="entry name" value="galactose_mutarotase_like"/>
    <property type="match status" value="1"/>
</dbReference>
<dbReference type="InterPro" id="IPR008183">
    <property type="entry name" value="Aldose_1/G6P_1-epimerase"/>
</dbReference>
<dbReference type="NCBIfam" id="NF008277">
    <property type="entry name" value="PRK11055.1"/>
    <property type="match status" value="1"/>
</dbReference>
<feature type="active site" description="Proton donor" evidence="6">
    <location>
        <position position="211"/>
    </location>
</feature>
<keyword evidence="11" id="KW-1185">Reference proteome</keyword>
<sequence>MTGDFWERQMMRTRLLLTACAIALVPAAAAAATAERSSFGKMPDGTMVEAVTLSGKNGVRARIITFGATLQALEAPDRNGKVADVTLGYDDLASYIAKPNYWGQTIGRYANRIAGGKFTLDGKTYQLAQNDKANSLHGGPGGFDKAVWRITEVKDGPVASVTMKLTSPDGDQGYPGKLDVTVTYTLDDSGALGIDFHATSDRPTIVNLTNHALFDMAGEGSPYGALGQRLTIPASRYLPVDDALIPTGERRSVEGTVFDFRRGRTLHDGLRDGTDPQIVIGRGWDHNWILDKGATAEPQLAARLEDPKSGRVLEVLTTEPGVQFYSGNFLDGTMVGKKGHVYRMGDGIALEPQKFPDTPNQPAFGSARVEPGKPYRHRMVYRVSVARDEVAG</sequence>
<dbReference type="EMBL" id="CP042239">
    <property type="protein sequence ID" value="QDX24597.1"/>
    <property type="molecule type" value="Genomic_DNA"/>
</dbReference>
<protein>
    <recommendedName>
        <fullName evidence="5">Aldose 1-epimerase</fullName>
        <ecNumber evidence="5">5.1.3.3</ecNumber>
    </recommendedName>
</protein>
<keyword evidence="3 5" id="KW-0413">Isomerase</keyword>
<evidence type="ECO:0000256" key="6">
    <source>
        <dbReference type="PIRSR" id="PIRSR005096-1"/>
    </source>
</evidence>
<evidence type="ECO:0000256" key="4">
    <source>
        <dbReference type="ARBA" id="ARBA00023277"/>
    </source>
</evidence>
<dbReference type="Gene3D" id="2.70.98.10">
    <property type="match status" value="1"/>
</dbReference>
<evidence type="ECO:0000256" key="5">
    <source>
        <dbReference type="PIRNR" id="PIRNR005096"/>
    </source>
</evidence>